<dbReference type="PANTHER" id="PTHR12847">
    <property type="entry name" value="ATP-BINDING CASSETTE ABC TRANSPORTER-RELATED"/>
    <property type="match status" value="1"/>
</dbReference>
<feature type="domain" description="NECAP PHear" evidence="2">
    <location>
        <begin position="17"/>
        <end position="203"/>
    </location>
</feature>
<dbReference type="eggNOG" id="KOG2500">
    <property type="taxonomic scope" value="Eukaryota"/>
</dbReference>
<reference evidence="3 4" key="2">
    <citation type="journal article" date="2008" name="Nature">
        <title>The Phaeodactylum genome reveals the evolutionary history of diatom genomes.</title>
        <authorList>
            <person name="Bowler C."/>
            <person name="Allen A.E."/>
            <person name="Badger J.H."/>
            <person name="Grimwood J."/>
            <person name="Jabbari K."/>
            <person name="Kuo A."/>
            <person name="Maheswari U."/>
            <person name="Martens C."/>
            <person name="Maumus F."/>
            <person name="Otillar R.P."/>
            <person name="Rayko E."/>
            <person name="Salamov A."/>
            <person name="Vandepoele K."/>
            <person name="Beszteri B."/>
            <person name="Gruber A."/>
            <person name="Heijde M."/>
            <person name="Katinka M."/>
            <person name="Mock T."/>
            <person name="Valentin K."/>
            <person name="Verret F."/>
            <person name="Berges J.A."/>
            <person name="Brownlee C."/>
            <person name="Cadoret J.P."/>
            <person name="Chiovitti A."/>
            <person name="Choi C.J."/>
            <person name="Coesel S."/>
            <person name="De Martino A."/>
            <person name="Detter J.C."/>
            <person name="Durkin C."/>
            <person name="Falciatore A."/>
            <person name="Fournet J."/>
            <person name="Haruta M."/>
            <person name="Huysman M.J."/>
            <person name="Jenkins B.D."/>
            <person name="Jiroutova K."/>
            <person name="Jorgensen R.E."/>
            <person name="Joubert Y."/>
            <person name="Kaplan A."/>
            <person name="Kroger N."/>
            <person name="Kroth P.G."/>
            <person name="La Roche J."/>
            <person name="Lindquist E."/>
            <person name="Lommer M."/>
            <person name="Martin-Jezequel V."/>
            <person name="Lopez P.J."/>
            <person name="Lucas S."/>
            <person name="Mangogna M."/>
            <person name="McGinnis K."/>
            <person name="Medlin L.K."/>
            <person name="Montsant A."/>
            <person name="Oudot-Le Secq M.P."/>
            <person name="Napoli C."/>
            <person name="Obornik M."/>
            <person name="Parker M.S."/>
            <person name="Petit J.L."/>
            <person name="Porcel B.M."/>
            <person name="Poulsen N."/>
            <person name="Robison M."/>
            <person name="Rychlewski L."/>
            <person name="Rynearson T.A."/>
            <person name="Schmutz J."/>
            <person name="Shapiro H."/>
            <person name="Siaut M."/>
            <person name="Stanley M."/>
            <person name="Sussman M.R."/>
            <person name="Taylor A.R."/>
            <person name="Vardi A."/>
            <person name="von Dassow P."/>
            <person name="Vyverman W."/>
            <person name="Willis A."/>
            <person name="Wyrwicz L.S."/>
            <person name="Rokhsar D.S."/>
            <person name="Weissenbach J."/>
            <person name="Armbrust E.V."/>
            <person name="Green B.R."/>
            <person name="Van de Peer Y."/>
            <person name="Grigoriev I.V."/>
        </authorList>
    </citation>
    <scope>NUCLEOTIDE SEQUENCE [LARGE SCALE GENOMIC DNA]</scope>
    <source>
        <strain evidence="3 4">CCMP1335</strain>
    </source>
</reference>
<evidence type="ECO:0000256" key="1">
    <source>
        <dbReference type="SAM" id="MobiDB-lite"/>
    </source>
</evidence>
<accession>B8BZP8</accession>
<dbReference type="STRING" id="35128.B8BZP8"/>
<dbReference type="GeneID" id="7446131"/>
<evidence type="ECO:0000313" key="3">
    <source>
        <dbReference type="EMBL" id="EED92920.1"/>
    </source>
</evidence>
<dbReference type="PaxDb" id="35128-Thaps22322"/>
<organism evidence="3 4">
    <name type="scientific">Thalassiosira pseudonana</name>
    <name type="common">Marine diatom</name>
    <name type="synonym">Cyclotella nana</name>
    <dbReference type="NCBI Taxonomy" id="35128"/>
    <lineage>
        <taxon>Eukaryota</taxon>
        <taxon>Sar</taxon>
        <taxon>Stramenopiles</taxon>
        <taxon>Ochrophyta</taxon>
        <taxon>Bacillariophyta</taxon>
        <taxon>Coscinodiscophyceae</taxon>
        <taxon>Thalassiosirophycidae</taxon>
        <taxon>Thalassiosirales</taxon>
        <taxon>Thalassiosiraceae</taxon>
        <taxon>Thalassiosira</taxon>
    </lineage>
</organism>
<keyword evidence="4" id="KW-1185">Reference proteome</keyword>
<feature type="compositionally biased region" description="Polar residues" evidence="1">
    <location>
        <begin position="233"/>
        <end position="245"/>
    </location>
</feature>
<protein>
    <recommendedName>
        <fullName evidence="2">NECAP PHear domain-containing protein</fullName>
    </recommendedName>
</protein>
<dbReference type="RefSeq" id="XP_002289383.1">
    <property type="nucleotide sequence ID" value="XM_002289347.1"/>
</dbReference>
<dbReference type="InterPro" id="IPR011993">
    <property type="entry name" value="PH-like_dom_sf"/>
</dbReference>
<name>B8BZP8_THAPS</name>
<dbReference type="Gene3D" id="2.30.29.30">
    <property type="entry name" value="Pleckstrin-homology domain (PH domain)/Phosphotyrosine-binding domain (PTB)"/>
    <property type="match status" value="1"/>
</dbReference>
<evidence type="ECO:0000259" key="2">
    <source>
        <dbReference type="Pfam" id="PF07933"/>
    </source>
</evidence>
<evidence type="ECO:0000313" key="4">
    <source>
        <dbReference type="Proteomes" id="UP000001449"/>
    </source>
</evidence>
<feature type="compositionally biased region" description="Polar residues" evidence="1">
    <location>
        <begin position="169"/>
        <end position="179"/>
    </location>
</feature>
<feature type="region of interest" description="Disordered" evidence="1">
    <location>
        <begin position="169"/>
        <end position="254"/>
    </location>
</feature>
<dbReference type="Proteomes" id="UP000001449">
    <property type="component" value="Chromosome 4"/>
</dbReference>
<feature type="compositionally biased region" description="Low complexity" evidence="1">
    <location>
        <begin position="180"/>
        <end position="191"/>
    </location>
</feature>
<dbReference type="InterPro" id="IPR012466">
    <property type="entry name" value="NECAP_PHear"/>
</dbReference>
<dbReference type="EMBL" id="CM000641">
    <property type="protein sequence ID" value="EED92920.1"/>
    <property type="molecule type" value="Genomic_DNA"/>
</dbReference>
<dbReference type="OMA" id="LTTNRGH"/>
<dbReference type="PANTHER" id="PTHR12847:SF9">
    <property type="entry name" value="NECAP-LIKE PROTEIN CG9132"/>
    <property type="match status" value="1"/>
</dbReference>
<dbReference type="HOGENOM" id="CLU_1269070_0_0_1"/>
<dbReference type="KEGG" id="tps:THAPSDRAFT_22322"/>
<dbReference type="CDD" id="cd13228">
    <property type="entry name" value="PHear_NECAP"/>
    <property type="match status" value="1"/>
</dbReference>
<dbReference type="InParanoid" id="B8BZP8"/>
<dbReference type="SUPFAM" id="SSF50729">
    <property type="entry name" value="PH domain-like"/>
    <property type="match status" value="1"/>
</dbReference>
<dbReference type="GO" id="GO:0016192">
    <property type="term" value="P:vesicle-mediated transport"/>
    <property type="evidence" value="ECO:0000318"/>
    <property type="project" value="GO_Central"/>
</dbReference>
<reference evidence="3 4" key="1">
    <citation type="journal article" date="2004" name="Science">
        <title>The genome of the diatom Thalassiosira pseudonana: ecology, evolution, and metabolism.</title>
        <authorList>
            <person name="Armbrust E.V."/>
            <person name="Berges J.A."/>
            <person name="Bowler C."/>
            <person name="Green B.R."/>
            <person name="Martinez D."/>
            <person name="Putnam N.H."/>
            <person name="Zhou S."/>
            <person name="Allen A.E."/>
            <person name="Apt K.E."/>
            <person name="Bechner M."/>
            <person name="Brzezinski M.A."/>
            <person name="Chaal B.K."/>
            <person name="Chiovitti A."/>
            <person name="Davis A.K."/>
            <person name="Demarest M.S."/>
            <person name="Detter J.C."/>
            <person name="Glavina T."/>
            <person name="Goodstein D."/>
            <person name="Hadi M.Z."/>
            <person name="Hellsten U."/>
            <person name="Hildebrand M."/>
            <person name="Jenkins B.D."/>
            <person name="Jurka J."/>
            <person name="Kapitonov V.V."/>
            <person name="Kroger N."/>
            <person name="Lau W.W."/>
            <person name="Lane T.W."/>
            <person name="Larimer F.W."/>
            <person name="Lippmeier J.C."/>
            <person name="Lucas S."/>
            <person name="Medina M."/>
            <person name="Montsant A."/>
            <person name="Obornik M."/>
            <person name="Parker M.S."/>
            <person name="Palenik B."/>
            <person name="Pazour G.J."/>
            <person name="Richardson P.M."/>
            <person name="Rynearson T.A."/>
            <person name="Saito M.A."/>
            <person name="Schwartz D.C."/>
            <person name="Thamatrakoln K."/>
            <person name="Valentin K."/>
            <person name="Vardi A."/>
            <person name="Wilkerson F.P."/>
            <person name="Rokhsar D.S."/>
        </authorList>
    </citation>
    <scope>NUCLEOTIDE SEQUENCE [LARGE SCALE GENOMIC DNA]</scope>
    <source>
        <strain evidence="3 4">CCMP1335</strain>
    </source>
</reference>
<gene>
    <name evidence="3" type="ORF">THAPSDRAFT_22322</name>
</gene>
<dbReference type="AlphaFoldDB" id="B8BZP8"/>
<proteinExistence type="predicted"/>
<sequence length="254" mass="28446">MSDSVESIVDKEPIVTIEQRLLKVDEVFVYRIPPMRSADGHRAEDWNLASPLETCSLRVVRRDDNLCVDIMADRPKKDGPEGATETHLFAQSNMTVDFSKPSHKIEHWVVPVIDSSRYFALKIQDARSGREAFIGVGFRERLDATNFRFSLDDYINSLKRQKEAVKLQKQYQQKSVENQSKGGNSTSSSFSLKEGEKIHVNIKMKPGGTTSKKAPTSVKLKGLKLPPPPPPSGESSAQGNENQPDSVEWDDFQG</sequence>
<dbReference type="GO" id="GO:0030125">
    <property type="term" value="C:clathrin vesicle coat"/>
    <property type="evidence" value="ECO:0000318"/>
    <property type="project" value="GO_Central"/>
</dbReference>
<dbReference type="GO" id="GO:0006897">
    <property type="term" value="P:endocytosis"/>
    <property type="evidence" value="ECO:0007669"/>
    <property type="project" value="InterPro"/>
</dbReference>
<dbReference type="Pfam" id="PF07933">
    <property type="entry name" value="DUF1681"/>
    <property type="match status" value="1"/>
</dbReference>